<organism evidence="1 2">
    <name type="scientific">Holtiella tumoricola</name>
    <dbReference type="NCBI Taxonomy" id="3018743"/>
    <lineage>
        <taxon>Bacteria</taxon>
        <taxon>Bacillati</taxon>
        <taxon>Bacillota</taxon>
        <taxon>Clostridia</taxon>
        <taxon>Lachnospirales</taxon>
        <taxon>Cellulosilyticaceae</taxon>
        <taxon>Holtiella</taxon>
    </lineage>
</organism>
<name>A0AA42DTY8_9FIRM</name>
<evidence type="ECO:0000313" key="2">
    <source>
        <dbReference type="Proteomes" id="UP001169242"/>
    </source>
</evidence>
<evidence type="ECO:0000313" key="1">
    <source>
        <dbReference type="EMBL" id="MDA3734242.1"/>
    </source>
</evidence>
<gene>
    <name evidence="1" type="ORF">PBV87_22465</name>
</gene>
<proteinExistence type="predicted"/>
<reference evidence="1" key="1">
    <citation type="journal article" date="2023" name="Int. J. Syst. Evol. Microbiol.">
        <title>&lt;i&gt;Holtiella tumoricola&lt;/i&gt; gen. nov. sp. nov., isolated from a human clinical sample.</title>
        <authorList>
            <person name="Allen-Vercoe E."/>
            <person name="Daigneault M.C."/>
            <person name="Vancuren S.J."/>
            <person name="Cochrane K."/>
            <person name="O'Neal L.L."/>
            <person name="Sankaranarayanan K."/>
            <person name="Lawson P.A."/>
        </authorList>
    </citation>
    <scope>NUCLEOTIDE SEQUENCE</scope>
    <source>
        <strain evidence="1">CC70A</strain>
    </source>
</reference>
<dbReference type="AlphaFoldDB" id="A0AA42DTY8"/>
<sequence>MSKFACIYFIENNIILSKDRSFKGKHPRMTIESTWYEQIESYNVTIYAPYQKLTQKNWQYLENQLLLKNVEYAYIQNGGKQNQLFEEIHIISGQEILPLTSYYILKYIEKYKLVPKDIFNNKVGIIAGELEETIDLIGNIMDDITDLTLFAPQPLIYKDIVIALHQKKRLKVRVVKPEKVILSKMDIVFDLKDRGIYATWCSPNAIYIDYKNKVVRYMDQIGGALPRIWYDFDIVWEGRLIKLFELQMILAVQGITGRSLRKEFKQLNLSIRDVYTRRIS</sequence>
<comment type="caution">
    <text evidence="1">The sequence shown here is derived from an EMBL/GenBank/DDBJ whole genome shotgun (WGS) entry which is preliminary data.</text>
</comment>
<protein>
    <submittedName>
        <fullName evidence="1">Uncharacterized protein</fullName>
    </submittedName>
</protein>
<dbReference type="RefSeq" id="WP_053982736.1">
    <property type="nucleotide sequence ID" value="NZ_JAQIFT010000074.1"/>
</dbReference>
<dbReference type="EMBL" id="JAQIFT010000074">
    <property type="protein sequence ID" value="MDA3734242.1"/>
    <property type="molecule type" value="Genomic_DNA"/>
</dbReference>
<dbReference type="Proteomes" id="UP001169242">
    <property type="component" value="Unassembled WGS sequence"/>
</dbReference>
<accession>A0AA42DTY8</accession>
<keyword evidence="2" id="KW-1185">Reference proteome</keyword>